<dbReference type="EMBL" id="JACXAE010000097">
    <property type="protein sequence ID" value="MBD2776536.1"/>
    <property type="molecule type" value="Genomic_DNA"/>
</dbReference>
<dbReference type="PANTHER" id="PTHR42789:SF1">
    <property type="entry name" value="D-ISOMER SPECIFIC 2-HYDROXYACID DEHYDROGENASE FAMILY PROTEIN (AFU_ORTHOLOGUE AFUA_6G10090)"/>
    <property type="match status" value="1"/>
</dbReference>
<evidence type="ECO:0000259" key="6">
    <source>
        <dbReference type="Pfam" id="PF00389"/>
    </source>
</evidence>
<keyword evidence="2" id="KW-0028">Amino-acid biosynthesis</keyword>
<protein>
    <submittedName>
        <fullName evidence="8">Hydroxyacid dehydrogenase</fullName>
    </submittedName>
</protein>
<dbReference type="RefSeq" id="WP_190835610.1">
    <property type="nucleotide sequence ID" value="NZ_CAWPPI010000097.1"/>
</dbReference>
<dbReference type="FunFam" id="3.40.50.720:FF:000203">
    <property type="entry name" value="D-3-phosphoglycerate dehydrogenase (SerA)"/>
    <property type="match status" value="1"/>
</dbReference>
<dbReference type="GO" id="GO:0051287">
    <property type="term" value="F:NAD binding"/>
    <property type="evidence" value="ECO:0007669"/>
    <property type="project" value="InterPro"/>
</dbReference>
<dbReference type="InterPro" id="IPR029752">
    <property type="entry name" value="D-isomer_DH_CS1"/>
</dbReference>
<dbReference type="InterPro" id="IPR006139">
    <property type="entry name" value="D-isomer_2_OHA_DH_cat_dom"/>
</dbReference>
<dbReference type="CDD" id="cd12173">
    <property type="entry name" value="PGDH_4"/>
    <property type="match status" value="1"/>
</dbReference>
<evidence type="ECO:0000256" key="3">
    <source>
        <dbReference type="ARBA" id="ARBA00023002"/>
    </source>
</evidence>
<evidence type="ECO:0000256" key="2">
    <source>
        <dbReference type="ARBA" id="ARBA00022605"/>
    </source>
</evidence>
<evidence type="ECO:0000313" key="9">
    <source>
        <dbReference type="Proteomes" id="UP000629098"/>
    </source>
</evidence>
<dbReference type="AlphaFoldDB" id="A0A8J7C9Y7"/>
<feature type="domain" description="D-isomer specific 2-hydroxyacid dehydrogenase catalytic" evidence="6">
    <location>
        <begin position="21"/>
        <end position="330"/>
    </location>
</feature>
<dbReference type="Proteomes" id="UP000629098">
    <property type="component" value="Unassembled WGS sequence"/>
</dbReference>
<dbReference type="Gene3D" id="3.40.50.720">
    <property type="entry name" value="NAD(P)-binding Rossmann-like Domain"/>
    <property type="match status" value="2"/>
</dbReference>
<evidence type="ECO:0000256" key="1">
    <source>
        <dbReference type="ARBA" id="ARBA00005854"/>
    </source>
</evidence>
<dbReference type="InterPro" id="IPR050857">
    <property type="entry name" value="D-2-hydroxyacid_DH"/>
</dbReference>
<dbReference type="PANTHER" id="PTHR42789">
    <property type="entry name" value="D-ISOMER SPECIFIC 2-HYDROXYACID DEHYDROGENASE FAMILY PROTEIN (AFU_ORTHOLOGUE AFUA_6G10090)"/>
    <property type="match status" value="1"/>
</dbReference>
<keyword evidence="4" id="KW-0520">NAD</keyword>
<organism evidence="8 9">
    <name type="scientific">Iningainema tapete BLCC-T55</name>
    <dbReference type="NCBI Taxonomy" id="2748662"/>
    <lineage>
        <taxon>Bacteria</taxon>
        <taxon>Bacillati</taxon>
        <taxon>Cyanobacteriota</taxon>
        <taxon>Cyanophyceae</taxon>
        <taxon>Nostocales</taxon>
        <taxon>Scytonemataceae</taxon>
        <taxon>Iningainema tapete</taxon>
    </lineage>
</organism>
<dbReference type="SUPFAM" id="SSF51735">
    <property type="entry name" value="NAD(P)-binding Rossmann-fold domains"/>
    <property type="match status" value="1"/>
</dbReference>
<name>A0A8J7C9Y7_9CYAN</name>
<dbReference type="InterPro" id="IPR036291">
    <property type="entry name" value="NAD(P)-bd_dom_sf"/>
</dbReference>
<dbReference type="Pfam" id="PF02826">
    <property type="entry name" value="2-Hacid_dh_C"/>
    <property type="match status" value="1"/>
</dbReference>
<dbReference type="GO" id="GO:0016616">
    <property type="term" value="F:oxidoreductase activity, acting on the CH-OH group of donors, NAD or NADP as acceptor"/>
    <property type="evidence" value="ECO:0007669"/>
    <property type="project" value="InterPro"/>
</dbReference>
<evidence type="ECO:0000256" key="4">
    <source>
        <dbReference type="ARBA" id="ARBA00023027"/>
    </source>
</evidence>
<dbReference type="Pfam" id="PF00389">
    <property type="entry name" value="2-Hacid_dh"/>
    <property type="match status" value="1"/>
</dbReference>
<dbReference type="GO" id="GO:0008652">
    <property type="term" value="P:amino acid biosynthetic process"/>
    <property type="evidence" value="ECO:0007669"/>
    <property type="project" value="UniProtKB-KW"/>
</dbReference>
<dbReference type="InterPro" id="IPR006140">
    <property type="entry name" value="D-isomer_DH_NAD-bd"/>
</dbReference>
<dbReference type="SUPFAM" id="SSF52283">
    <property type="entry name" value="Formate/glycerate dehydrogenase catalytic domain-like"/>
    <property type="match status" value="1"/>
</dbReference>
<keyword evidence="9" id="KW-1185">Reference proteome</keyword>
<comment type="caution">
    <text evidence="8">The sequence shown here is derived from an EMBL/GenBank/DDBJ whole genome shotgun (WGS) entry which is preliminary data.</text>
</comment>
<evidence type="ECO:0000259" key="7">
    <source>
        <dbReference type="Pfam" id="PF02826"/>
    </source>
</evidence>
<comment type="similarity">
    <text evidence="1 5">Belongs to the D-isomer specific 2-hydroxyacid dehydrogenase family.</text>
</comment>
<accession>A0A8J7C9Y7</accession>
<dbReference type="PROSITE" id="PS00065">
    <property type="entry name" value="D_2_HYDROXYACID_DH_1"/>
    <property type="match status" value="1"/>
</dbReference>
<gene>
    <name evidence="8" type="ORF">ICL16_31900</name>
</gene>
<keyword evidence="3 5" id="KW-0560">Oxidoreductase</keyword>
<reference evidence="8" key="1">
    <citation type="submission" date="2020-09" db="EMBL/GenBank/DDBJ databases">
        <title>Iningainema tapete sp. nov. (Scytonemataceae, Cyanobacteria) from greenhouses in central Florida (USA) produces two types of nodularin with biosynthetic potential for microcystin-LR and anabaenopeptins.</title>
        <authorList>
            <person name="Berthold D.E."/>
            <person name="Lefler F.W."/>
            <person name="Huang I.-S."/>
            <person name="Abdulla H."/>
            <person name="Zimba P.V."/>
            <person name="Laughinghouse H.D. IV."/>
        </authorList>
    </citation>
    <scope>NUCLEOTIDE SEQUENCE</scope>
    <source>
        <strain evidence="8">BLCCT55</strain>
    </source>
</reference>
<evidence type="ECO:0000256" key="5">
    <source>
        <dbReference type="RuleBase" id="RU003719"/>
    </source>
</evidence>
<evidence type="ECO:0000313" key="8">
    <source>
        <dbReference type="EMBL" id="MBD2776536.1"/>
    </source>
</evidence>
<feature type="domain" description="D-isomer specific 2-hydroxyacid dehydrogenase NAD-binding" evidence="7">
    <location>
        <begin position="121"/>
        <end position="298"/>
    </location>
</feature>
<sequence length="354" mass="38643">MTAIFRQSSPIKTKNHKVLLIGRMYHETGEKLLDEYTNIEIIKEPTKHQINEAIQDVSGVFVRYPIKLDAQAIGLAKNLKVISTSGFGTDAIDIAAATERGIVVVNNPGLSTTAVTEHTICMILALAKKLTFLNQCVKTGNYLIRNQVQPIQLEGKTLGIVGLGRIGSAVAKNCSTAFQMRVLAYDPYVPASKAEAVGATLVQDLDYLLAESDFVSLHPELTDETYEMFALEAFQKMKPTAFLINTSRGKIVREEDLIVALREKWIAGAALDVFEPEPPSIDNPLYDFDNVICSPHLAGVTPEAAMAAALSAANQILQVLQGEKPLHIVNPEVWNMTRIIVEGGGTADVEMKIL</sequence>
<proteinExistence type="inferred from homology"/>